<dbReference type="FunFam" id="3.30.70.270:FF:000001">
    <property type="entry name" value="Diguanylate cyclase domain protein"/>
    <property type="match status" value="1"/>
</dbReference>
<dbReference type="Pfam" id="PF08448">
    <property type="entry name" value="PAS_4"/>
    <property type="match status" value="1"/>
</dbReference>
<feature type="domain" description="EAL" evidence="4">
    <location>
        <begin position="711"/>
        <end position="965"/>
    </location>
</feature>
<dbReference type="CDD" id="cd00130">
    <property type="entry name" value="PAS"/>
    <property type="match status" value="1"/>
</dbReference>
<organism evidence="6">
    <name type="scientific">Accumulibacter regalis</name>
    <dbReference type="NCBI Taxonomy" id="522306"/>
    <lineage>
        <taxon>Bacteria</taxon>
        <taxon>Pseudomonadati</taxon>
        <taxon>Pseudomonadota</taxon>
        <taxon>Betaproteobacteria</taxon>
        <taxon>Candidatus Accumulibacter</taxon>
    </lineage>
</organism>
<dbReference type="InterPro" id="IPR043128">
    <property type="entry name" value="Rev_trsase/Diguanyl_cyclase"/>
</dbReference>
<dbReference type="Gene3D" id="3.20.20.450">
    <property type="entry name" value="EAL domain"/>
    <property type="match status" value="1"/>
</dbReference>
<evidence type="ECO:0000313" key="6">
    <source>
        <dbReference type="EMBL" id="ACV35469.1"/>
    </source>
</evidence>
<dbReference type="NCBIfam" id="TIGR00254">
    <property type="entry name" value="GGDEF"/>
    <property type="match status" value="1"/>
</dbReference>
<feature type="domain" description="GGDEF" evidence="5">
    <location>
        <begin position="557"/>
        <end position="702"/>
    </location>
</feature>
<reference evidence="6" key="2">
    <citation type="submission" date="2009-09" db="EMBL/GenBank/DDBJ databases">
        <title>Complete sequence of chromosome of Candidatus Accumulibacter phosphatis clade IIA str. UW-1.</title>
        <authorList>
            <consortium name="US DOE Joint Genome Institute"/>
            <person name="Martin H.G."/>
            <person name="Ivanova N."/>
            <person name="Kunin V."/>
            <person name="Warnecke F."/>
            <person name="Barry K."/>
            <person name="He S."/>
            <person name="Salamov A."/>
            <person name="Szeto E."/>
            <person name="Dalin E."/>
            <person name="Pangilinan J.L."/>
            <person name="Lapidus A."/>
            <person name="Lowry S."/>
            <person name="Kyrpides N.C."/>
            <person name="McMahon K.D."/>
            <person name="Hugenholtz P."/>
        </authorList>
    </citation>
    <scope>NUCLEOTIDE SEQUENCE [LARGE SCALE GENOMIC DNA]</scope>
    <source>
        <strain evidence="6">UW-1</strain>
    </source>
</reference>
<feature type="region of interest" description="Disordered" evidence="2">
    <location>
        <begin position="962"/>
        <end position="1003"/>
    </location>
</feature>
<dbReference type="InterPro" id="IPR000014">
    <property type="entry name" value="PAS"/>
</dbReference>
<dbReference type="eggNOG" id="COG3829">
    <property type="taxonomic scope" value="Bacteria"/>
</dbReference>
<dbReference type="AlphaFoldDB" id="C7RNY7"/>
<keyword evidence="3" id="KW-1133">Transmembrane helix</keyword>
<dbReference type="EMBL" id="CP001715">
    <property type="protein sequence ID" value="ACV35469.1"/>
    <property type="molecule type" value="Genomic_DNA"/>
</dbReference>
<dbReference type="Gene3D" id="3.30.450.20">
    <property type="entry name" value="PAS domain"/>
    <property type="match status" value="1"/>
</dbReference>
<dbReference type="InterPro" id="IPR035919">
    <property type="entry name" value="EAL_sf"/>
</dbReference>
<feature type="compositionally biased region" description="Pro residues" evidence="2">
    <location>
        <begin position="971"/>
        <end position="980"/>
    </location>
</feature>
<dbReference type="NCBIfam" id="TIGR00229">
    <property type="entry name" value="sensory_box"/>
    <property type="match status" value="1"/>
</dbReference>
<dbReference type="PANTHER" id="PTHR44757:SF2">
    <property type="entry name" value="BIOFILM ARCHITECTURE MAINTENANCE PROTEIN MBAA"/>
    <property type="match status" value="1"/>
</dbReference>
<dbReference type="PROSITE" id="PS50887">
    <property type="entry name" value="GGDEF"/>
    <property type="match status" value="1"/>
</dbReference>
<feature type="compositionally biased region" description="Gly residues" evidence="2">
    <location>
        <begin position="981"/>
        <end position="1003"/>
    </location>
</feature>
<dbReference type="GO" id="GO:0071111">
    <property type="term" value="F:cyclic-guanylate-specific phosphodiesterase activity"/>
    <property type="evidence" value="ECO:0007669"/>
    <property type="project" value="UniProtKB-EC"/>
</dbReference>
<evidence type="ECO:0000256" key="3">
    <source>
        <dbReference type="SAM" id="Phobius"/>
    </source>
</evidence>
<keyword evidence="3" id="KW-0472">Membrane</keyword>
<dbReference type="InterPro" id="IPR029787">
    <property type="entry name" value="Nucleotide_cyclase"/>
</dbReference>
<dbReference type="InterPro" id="IPR013656">
    <property type="entry name" value="PAS_4"/>
</dbReference>
<dbReference type="SMART" id="SM00052">
    <property type="entry name" value="EAL"/>
    <property type="match status" value="1"/>
</dbReference>
<dbReference type="InterPro" id="IPR035965">
    <property type="entry name" value="PAS-like_dom_sf"/>
</dbReference>
<dbReference type="OrthoDB" id="9813903at2"/>
<dbReference type="SUPFAM" id="SSF55073">
    <property type="entry name" value="Nucleotide cyclase"/>
    <property type="match status" value="1"/>
</dbReference>
<keyword evidence="3" id="KW-0812">Transmembrane</keyword>
<dbReference type="GO" id="GO:0071732">
    <property type="term" value="P:cellular response to nitric oxide"/>
    <property type="evidence" value="ECO:0007669"/>
    <property type="project" value="UniProtKB-ARBA"/>
</dbReference>
<dbReference type="InterPro" id="IPR001633">
    <property type="entry name" value="EAL_dom"/>
</dbReference>
<feature type="transmembrane region" description="Helical" evidence="3">
    <location>
        <begin position="343"/>
        <end position="363"/>
    </location>
</feature>
<evidence type="ECO:0000259" key="4">
    <source>
        <dbReference type="PROSITE" id="PS50883"/>
    </source>
</evidence>
<evidence type="ECO:0000256" key="1">
    <source>
        <dbReference type="ARBA" id="ARBA00051114"/>
    </source>
</evidence>
<dbReference type="InterPro" id="IPR052155">
    <property type="entry name" value="Biofilm_reg_signaling"/>
</dbReference>
<dbReference type="CDD" id="cd01949">
    <property type="entry name" value="GGDEF"/>
    <property type="match status" value="1"/>
</dbReference>
<dbReference type="eggNOG" id="COG5001">
    <property type="taxonomic scope" value="Bacteria"/>
</dbReference>
<comment type="catalytic activity">
    <reaction evidence="1">
        <text>3',3'-c-di-GMP + H2O = 5'-phosphoguanylyl(3'-&gt;5')guanosine + H(+)</text>
        <dbReference type="Rhea" id="RHEA:24902"/>
        <dbReference type="ChEBI" id="CHEBI:15377"/>
        <dbReference type="ChEBI" id="CHEBI:15378"/>
        <dbReference type="ChEBI" id="CHEBI:58754"/>
        <dbReference type="ChEBI" id="CHEBI:58805"/>
        <dbReference type="EC" id="3.1.4.52"/>
    </reaction>
    <physiologicalReaction direction="left-to-right" evidence="1">
        <dbReference type="Rhea" id="RHEA:24903"/>
    </physiologicalReaction>
</comment>
<sequence length="1003" mass="108740" precursor="true">MQTNHGMARLTSKWLGKCLLLLAVMALALSGAWPETRTFSAGLTPLWDAPQGPGRSAEASRWLSQLRDTVSEPRAGCHALELPDLSLTKPARAFQIKIEREQFAAGSPIVYLQEPIAQFFIVFATDVNGCPWFSISGRGLPFAKRDIVSPFPYARLPALARDATITAIVQDYKAIRPWIMLADETSFVRDNAVLWVALGAASGILLMMIVVALGFDAYAGSRVALAYAFYCVALQVWLVQNFGIGSAFVPFWPGPEYFPILQAVSVAGVVLGIGCAVLEFLQLRGRVRAAIGGFVVLSALCFLGSAWHATGYRAGAAVLSVLAVATMVLLVRGVFSGDASLRLFTLGLGATMVGGGVQAFSVVGSGLEVGRLAAFAFPLGSLCQAAFWLAALIIRLRSEHRELHELEGKQAAIMWAMPDLILVIDRQGICLDYKQPYATRFFVTGDELLGKDVSAVLPSATAGTIRQGIERALHQGDLQSVFLDLPVEGSMHHYEARIAPHGPDKVVVVVRDITLQKHSEEKIRRLAYFDTLTGLPNRQSFLERLDRELLRARRTNHRMALLFLDLDGFKRINDTLGHSAGDCLLQTVADRLQEKLRAGAFIARPALDESSLHFARLGGDEFTVVLPDVDTVETACLIAQRIQELLGRPTLIGEQEIAVTSSIGIALFPDDGADAATLLKHADTAMYYAKEQGRNNWQLYDRTLTTRTTARLALEGDIRKGLERGEFRLFYQPQVSADDGTIVGVEALIRWQHPQQGLVSPARFIPVAEESGLIVPIGEWVLTAACRQVRQWQQSGVPVPRVAVNVSARQLGAAGFLDTVAAIIVATGIAADRLELELTESILMDPEAKRIKGLSRLRAMGVHFSIDDFGTGYSSLSYIKRFPIGTLKIDQSFVHGLPQDADDAGITTAIISMARSLNLEVVAEGVETREQLAFLQRALCPKLQGYLFSYPLPPDEMEAILRRGRVALQPPGGPSGPPGQGPGGGGRPPAGQPPGSGGRPPRQ</sequence>
<dbReference type="Pfam" id="PF00990">
    <property type="entry name" value="GGDEF"/>
    <property type="match status" value="1"/>
</dbReference>
<feature type="transmembrane region" description="Helical" evidence="3">
    <location>
        <begin position="192"/>
        <end position="215"/>
    </location>
</feature>
<dbReference type="PROSITE" id="PS50883">
    <property type="entry name" value="EAL"/>
    <property type="match status" value="1"/>
</dbReference>
<dbReference type="InterPro" id="IPR000160">
    <property type="entry name" value="GGDEF_dom"/>
</dbReference>
<dbReference type="CDD" id="cd01948">
    <property type="entry name" value="EAL"/>
    <property type="match status" value="1"/>
</dbReference>
<proteinExistence type="predicted"/>
<feature type="transmembrane region" description="Helical" evidence="3">
    <location>
        <begin position="257"/>
        <end position="278"/>
    </location>
</feature>
<reference evidence="6" key="1">
    <citation type="submission" date="2009-08" db="EMBL/GenBank/DDBJ databases">
        <authorList>
            <consortium name="US DOE Joint Genome Institute"/>
            <person name="Lucas S."/>
            <person name="Copeland A."/>
            <person name="Lapidus A."/>
            <person name="Glavina del Rio T."/>
            <person name="Dalin E."/>
            <person name="Tice H."/>
            <person name="Bruce D."/>
            <person name="Barry K."/>
            <person name="Pitluck S."/>
            <person name="Lowry S."/>
            <person name="Larimer F."/>
            <person name="Land M."/>
            <person name="Hauser L."/>
            <person name="Kyrpides N."/>
            <person name="Ivanova N."/>
            <person name="McMahon K.D."/>
            <person name="Hugenholtz P."/>
        </authorList>
    </citation>
    <scope>NUCLEOTIDE SEQUENCE</scope>
    <source>
        <strain evidence="6">UW-1</strain>
    </source>
</reference>
<dbReference type="InterPro" id="IPR011623">
    <property type="entry name" value="7TMR_DISM_rcpt_extracell_dom1"/>
</dbReference>
<accession>C7RNY7</accession>
<dbReference type="KEGG" id="app:CAP2UW1_2176"/>
<dbReference type="PANTHER" id="PTHR44757">
    <property type="entry name" value="DIGUANYLATE CYCLASE DGCP"/>
    <property type="match status" value="1"/>
</dbReference>
<dbReference type="Pfam" id="PF07695">
    <property type="entry name" value="7TMR-DISM_7TM"/>
    <property type="match status" value="1"/>
</dbReference>
<feature type="transmembrane region" description="Helical" evidence="3">
    <location>
        <begin position="314"/>
        <end position="331"/>
    </location>
</feature>
<evidence type="ECO:0000259" key="5">
    <source>
        <dbReference type="PROSITE" id="PS50887"/>
    </source>
</evidence>
<dbReference type="HOGENOM" id="CLU_000445_70_49_4"/>
<dbReference type="SMART" id="SM00267">
    <property type="entry name" value="GGDEF"/>
    <property type="match status" value="1"/>
</dbReference>
<dbReference type="SUPFAM" id="SSF141868">
    <property type="entry name" value="EAL domain-like"/>
    <property type="match status" value="1"/>
</dbReference>
<protein>
    <submittedName>
        <fullName evidence="6">Diguanylate cyclase/phosphodiesterase with PAS/PAC sensor(S)</fullName>
    </submittedName>
</protein>
<dbReference type="FunFam" id="3.20.20.450:FF:000001">
    <property type="entry name" value="Cyclic di-GMP phosphodiesterase yahA"/>
    <property type="match status" value="1"/>
</dbReference>
<name>C7RNY7_ACCRE</name>
<dbReference type="STRING" id="522306.CAP2UW1_2176"/>
<feature type="transmembrane region" description="Helical" evidence="3">
    <location>
        <begin position="290"/>
        <end position="308"/>
    </location>
</feature>
<dbReference type="SUPFAM" id="SSF55785">
    <property type="entry name" value="PYP-like sensor domain (PAS domain)"/>
    <property type="match status" value="1"/>
</dbReference>
<evidence type="ECO:0000256" key="2">
    <source>
        <dbReference type="SAM" id="MobiDB-lite"/>
    </source>
</evidence>
<dbReference type="Pfam" id="PF00563">
    <property type="entry name" value="EAL"/>
    <property type="match status" value="1"/>
</dbReference>
<dbReference type="Gene3D" id="3.30.70.270">
    <property type="match status" value="1"/>
</dbReference>
<feature type="transmembrane region" description="Helical" evidence="3">
    <location>
        <begin position="227"/>
        <end position="251"/>
    </location>
</feature>
<dbReference type="SMART" id="SM00091">
    <property type="entry name" value="PAS"/>
    <property type="match status" value="1"/>
</dbReference>
<gene>
    <name evidence="6" type="ordered locus">CAP2UW1_2176</name>
</gene>